<reference evidence="2 3" key="1">
    <citation type="submission" date="2021-05" db="EMBL/GenBank/DDBJ databases">
        <title>A novel Methanospirillum isolate from a pyrite-forming mixed culture.</title>
        <authorList>
            <person name="Bunk B."/>
            <person name="Sproer C."/>
            <person name="Spring S."/>
            <person name="Pester M."/>
        </authorList>
    </citation>
    <scope>NUCLEOTIDE SEQUENCE [LARGE SCALE GENOMIC DNA]</scope>
    <source>
        <strain evidence="2 3">J.3.6.1-F.2.7.3</strain>
    </source>
</reference>
<keyword evidence="2" id="KW-0808">Transferase</keyword>
<dbReference type="Proteomes" id="UP000680656">
    <property type="component" value="Chromosome"/>
</dbReference>
<dbReference type="SUPFAM" id="SSF46785">
    <property type="entry name" value="Winged helix' DNA-binding domain"/>
    <property type="match status" value="1"/>
</dbReference>
<dbReference type="GO" id="GO:0003700">
    <property type="term" value="F:DNA-binding transcription factor activity"/>
    <property type="evidence" value="ECO:0007669"/>
    <property type="project" value="InterPro"/>
</dbReference>
<dbReference type="GO" id="GO:0008757">
    <property type="term" value="F:S-adenosylmethionine-dependent methyltransferase activity"/>
    <property type="evidence" value="ECO:0007669"/>
    <property type="project" value="InterPro"/>
</dbReference>
<dbReference type="InterPro" id="IPR036390">
    <property type="entry name" value="WH_DNA-bd_sf"/>
</dbReference>
<accession>A0A8E7B1E1</accession>
<name>A0A8E7B1E1_9EURY</name>
<dbReference type="Pfam" id="PF08241">
    <property type="entry name" value="Methyltransf_11"/>
    <property type="match status" value="1"/>
</dbReference>
<dbReference type="PRINTS" id="PR00598">
    <property type="entry name" value="HTHMARR"/>
</dbReference>
<dbReference type="SUPFAM" id="SSF53335">
    <property type="entry name" value="S-adenosyl-L-methionine-dependent methyltransferases"/>
    <property type="match status" value="1"/>
</dbReference>
<sequence length="411" mass="46627">MDPTSRLRLSLGFVSTIVSMIFGTNKGRKNLLSPGAIEILYTSYFSRICMGDIAGMLEISPSSATDLVNYLEREGYVKRAPDLENRRSIQVIPTEKGEEWVLSTEEKIYGFLESGLSRLTPDEQKQFADLCARFSGVHDTASFTSSMRSFRETGTQNRIPLIQRRNGRLLRLEEVVDTRYAHHRETDIKEEHMTVKPRIPETSDGIQDEITVEQYDHMQRGLRDDGHLPVEELVRTTKPGDNALEIGPGPGYFGLEWLKHTTRTLLTGLEISSAMIRLAEKNSHEYNLSERVIYKEGNALSMPFPQKTFDFAFSNGSLHEWEDPEKVFSEIFRVLKPGGTFSVSDLRRDLSPEIYQFMLGSCQGPEIKKGFQTSVQAAYTKEELENLLQDISFTQVQVIAHPYGLVVIGEK</sequence>
<keyword evidence="2" id="KW-0489">Methyltransferase</keyword>
<dbReference type="InterPro" id="IPR000835">
    <property type="entry name" value="HTH_MarR-typ"/>
</dbReference>
<feature type="domain" description="HTH marR-type" evidence="1">
    <location>
        <begin position="1"/>
        <end position="136"/>
    </location>
</feature>
<dbReference type="InterPro" id="IPR036388">
    <property type="entry name" value="WH-like_DNA-bd_sf"/>
</dbReference>
<protein>
    <submittedName>
        <fullName evidence="2">Methyltransferase domain-containing protein</fullName>
    </submittedName>
</protein>
<dbReference type="EMBL" id="CP075546">
    <property type="protein sequence ID" value="QVV90640.1"/>
    <property type="molecule type" value="Genomic_DNA"/>
</dbReference>
<dbReference type="InterPro" id="IPR013216">
    <property type="entry name" value="Methyltransf_11"/>
</dbReference>
<organism evidence="2 3">
    <name type="scientific">Methanospirillum purgamenti</name>
    <dbReference type="NCBI Taxonomy" id="2834276"/>
    <lineage>
        <taxon>Archaea</taxon>
        <taxon>Methanobacteriati</taxon>
        <taxon>Methanobacteriota</taxon>
        <taxon>Stenosarchaea group</taxon>
        <taxon>Methanomicrobia</taxon>
        <taxon>Methanomicrobiales</taxon>
        <taxon>Methanospirillaceae</taxon>
        <taxon>Methanospirillum</taxon>
    </lineage>
</organism>
<evidence type="ECO:0000259" key="1">
    <source>
        <dbReference type="PROSITE" id="PS50995"/>
    </source>
</evidence>
<dbReference type="CDD" id="cd02440">
    <property type="entry name" value="AdoMet_MTases"/>
    <property type="match status" value="1"/>
</dbReference>
<keyword evidence="3" id="KW-1185">Reference proteome</keyword>
<dbReference type="RefSeq" id="WP_214421406.1">
    <property type="nucleotide sequence ID" value="NZ_JAXCMI010000010.1"/>
</dbReference>
<dbReference type="PANTHER" id="PTHR43591:SF24">
    <property type="entry name" value="2-METHOXY-6-POLYPRENYL-1,4-BENZOQUINOL METHYLASE, MITOCHONDRIAL"/>
    <property type="match status" value="1"/>
</dbReference>
<dbReference type="SMART" id="SM00347">
    <property type="entry name" value="HTH_MARR"/>
    <property type="match status" value="1"/>
</dbReference>
<proteinExistence type="predicted"/>
<dbReference type="AlphaFoldDB" id="A0A8E7B1E1"/>
<dbReference type="Gene3D" id="3.40.50.150">
    <property type="entry name" value="Vaccinia Virus protein VP39"/>
    <property type="match status" value="1"/>
</dbReference>
<evidence type="ECO:0000313" key="2">
    <source>
        <dbReference type="EMBL" id="QVV90640.1"/>
    </source>
</evidence>
<evidence type="ECO:0000313" key="3">
    <source>
        <dbReference type="Proteomes" id="UP000680656"/>
    </source>
</evidence>
<dbReference type="InterPro" id="IPR029063">
    <property type="entry name" value="SAM-dependent_MTases_sf"/>
</dbReference>
<dbReference type="Gene3D" id="1.10.10.10">
    <property type="entry name" value="Winged helix-like DNA-binding domain superfamily/Winged helix DNA-binding domain"/>
    <property type="match status" value="1"/>
</dbReference>
<dbReference type="KEGG" id="mrtj:KHC33_13160"/>
<dbReference type="PROSITE" id="PS50995">
    <property type="entry name" value="HTH_MARR_2"/>
    <property type="match status" value="1"/>
</dbReference>
<dbReference type="PANTHER" id="PTHR43591">
    <property type="entry name" value="METHYLTRANSFERASE"/>
    <property type="match status" value="1"/>
</dbReference>
<dbReference type="Pfam" id="PF01047">
    <property type="entry name" value="MarR"/>
    <property type="match status" value="1"/>
</dbReference>
<dbReference type="GO" id="GO:0032259">
    <property type="term" value="P:methylation"/>
    <property type="evidence" value="ECO:0007669"/>
    <property type="project" value="UniProtKB-KW"/>
</dbReference>
<gene>
    <name evidence="2" type="ORF">KHC33_13160</name>
</gene>